<dbReference type="GO" id="GO:0031965">
    <property type="term" value="C:nuclear membrane"/>
    <property type="evidence" value="ECO:0007669"/>
    <property type="project" value="UniProtKB-SubCell"/>
</dbReference>
<keyword evidence="4 11" id="KW-0812">Transmembrane</keyword>
<feature type="compositionally biased region" description="Low complexity" evidence="10">
    <location>
        <begin position="375"/>
        <end position="398"/>
    </location>
</feature>
<dbReference type="AlphaFoldDB" id="A0A9Q0ELU3"/>
<feature type="compositionally biased region" description="Basic and acidic residues" evidence="10">
    <location>
        <begin position="399"/>
        <end position="415"/>
    </location>
</feature>
<feature type="region of interest" description="Disordered" evidence="10">
    <location>
        <begin position="673"/>
        <end position="711"/>
    </location>
</feature>
<protein>
    <recommendedName>
        <fullName evidence="14">Macoilin</fullName>
    </recommendedName>
</protein>
<feature type="transmembrane region" description="Helical" evidence="11">
    <location>
        <begin position="20"/>
        <end position="44"/>
    </location>
</feature>
<gene>
    <name evidence="12" type="ORF">NHX12_023283</name>
</gene>
<comment type="caution">
    <text evidence="12">The sequence shown here is derived from an EMBL/GenBank/DDBJ whole genome shotgun (WGS) entry which is preliminary data.</text>
</comment>
<sequence>MKRRNADCSKLRRPLKRNRITEGIYSSTFLYLKFLVVWVLVLLADFVLEFRFEYLWPFWLFIRSVYDSFRYQGLAFSVFFVCVAFTSDIICLLFIPIQWLFFAASTYVWVQYVWHTERGVCLPTVSLWILFVYIEAAIRFKDLKNFHVDLCRPFAAHCIGYPVVTLGFGFKSYVSYKMRLRKQKEVQKENEFYMQLLQQALPPEQQMLQRQEREAEEAALSKGVTEVEPTPVCQNGAPPGKKSSGSAQLPELEYREKGRDSNGKEREGKKHHPVIGIIITTNNNNSIVHTMDSRGQETDYMENLVGGKRLNNDSAGEHTHADNTHTPKEETAMATAAAAAAAAVVVVAAAAAATATATTGKCAKNLAGGSGVGSGSSSSPRSHGSSNGSVPSGSASSGKSEKKQKGSGKSPKDPVENCIPNNQLVKTDALVRLEQDVKRLKADLQASRQLEAELRSQLSCLSSQDRSLRSELGQLRQDNELLQNKLHSAVQAKQKDKQTISLLEKRLKAEQEARALAEKQLADERKRKKVEDATAARAVALAAATRGECTDSLRSRIRDLETECKKMGMDMKLKEELIRDLEGKCQELRKYKENEKDTEVLMSALSAMQEKTQHLENSLSAETRIKLDLFSALGDAKRQLEIAQGQTHQREQEIADLKQRIAEVMAVMPSLSYSTDGGNLSPVAPHYSSKFMDSSPSSLDPHASVYQPLKK</sequence>
<dbReference type="Proteomes" id="UP001148018">
    <property type="component" value="Unassembled WGS sequence"/>
</dbReference>
<keyword evidence="9" id="KW-0175">Coiled coil</keyword>
<dbReference type="PANTHER" id="PTHR47464">
    <property type="entry name" value="MACOILIN"/>
    <property type="match status" value="1"/>
</dbReference>
<name>A0A9Q0ELU3_9TELE</name>
<proteinExistence type="inferred from homology"/>
<evidence type="ECO:0000256" key="9">
    <source>
        <dbReference type="SAM" id="Coils"/>
    </source>
</evidence>
<evidence type="ECO:0000256" key="6">
    <source>
        <dbReference type="ARBA" id="ARBA00022989"/>
    </source>
</evidence>
<dbReference type="InterPro" id="IPR019130">
    <property type="entry name" value="Macoilin"/>
</dbReference>
<feature type="region of interest" description="Disordered" evidence="10">
    <location>
        <begin position="362"/>
        <end position="421"/>
    </location>
</feature>
<evidence type="ECO:0000256" key="11">
    <source>
        <dbReference type="SAM" id="Phobius"/>
    </source>
</evidence>
<organism evidence="12 13">
    <name type="scientific">Muraenolepis orangiensis</name>
    <name type="common">Patagonian moray cod</name>
    <dbReference type="NCBI Taxonomy" id="630683"/>
    <lineage>
        <taxon>Eukaryota</taxon>
        <taxon>Metazoa</taxon>
        <taxon>Chordata</taxon>
        <taxon>Craniata</taxon>
        <taxon>Vertebrata</taxon>
        <taxon>Euteleostomi</taxon>
        <taxon>Actinopterygii</taxon>
        <taxon>Neopterygii</taxon>
        <taxon>Teleostei</taxon>
        <taxon>Neoteleostei</taxon>
        <taxon>Acanthomorphata</taxon>
        <taxon>Zeiogadaria</taxon>
        <taxon>Gadariae</taxon>
        <taxon>Gadiformes</taxon>
        <taxon>Muraenolepidoidei</taxon>
        <taxon>Muraenolepididae</taxon>
        <taxon>Muraenolepis</taxon>
    </lineage>
</organism>
<dbReference type="OrthoDB" id="10071111at2759"/>
<evidence type="ECO:0000256" key="8">
    <source>
        <dbReference type="ARBA" id="ARBA00023242"/>
    </source>
</evidence>
<feature type="transmembrane region" description="Helical" evidence="11">
    <location>
        <begin position="116"/>
        <end position="134"/>
    </location>
</feature>
<dbReference type="Pfam" id="PF09726">
    <property type="entry name" value="Macoilin"/>
    <property type="match status" value="1"/>
</dbReference>
<dbReference type="PANTHER" id="PTHR47464:SF3">
    <property type="entry name" value="MACOILIN-2 ISOFORM X1"/>
    <property type="match status" value="1"/>
</dbReference>
<keyword evidence="8" id="KW-0539">Nucleus</keyword>
<reference evidence="12" key="1">
    <citation type="submission" date="2022-07" db="EMBL/GenBank/DDBJ databases">
        <title>Chromosome-level genome of Muraenolepis orangiensis.</title>
        <authorList>
            <person name="Kim J."/>
        </authorList>
    </citation>
    <scope>NUCLEOTIDE SEQUENCE</scope>
    <source>
        <strain evidence="12">KU_S4_2022</strain>
        <tissue evidence="12">Muscle</tissue>
    </source>
</reference>
<accession>A0A9Q0ELU3</accession>
<evidence type="ECO:0000256" key="2">
    <source>
        <dbReference type="ARBA" id="ARBA00004269"/>
    </source>
</evidence>
<keyword evidence="6 11" id="KW-1133">Transmembrane helix</keyword>
<evidence type="ECO:0000256" key="1">
    <source>
        <dbReference type="ARBA" id="ARBA00004232"/>
    </source>
</evidence>
<dbReference type="EMBL" id="JANIIK010000039">
    <property type="protein sequence ID" value="KAJ3608753.1"/>
    <property type="molecule type" value="Genomic_DNA"/>
</dbReference>
<evidence type="ECO:0008006" key="14">
    <source>
        <dbReference type="Google" id="ProtNLM"/>
    </source>
</evidence>
<keyword evidence="13" id="KW-1185">Reference proteome</keyword>
<feature type="compositionally biased region" description="Basic and acidic residues" evidence="10">
    <location>
        <begin position="315"/>
        <end position="331"/>
    </location>
</feature>
<evidence type="ECO:0000313" key="13">
    <source>
        <dbReference type="Proteomes" id="UP001148018"/>
    </source>
</evidence>
<evidence type="ECO:0000256" key="4">
    <source>
        <dbReference type="ARBA" id="ARBA00022692"/>
    </source>
</evidence>
<feature type="compositionally biased region" description="Basic and acidic residues" evidence="10">
    <location>
        <begin position="252"/>
        <end position="268"/>
    </location>
</feature>
<feature type="coiled-coil region" evidence="9">
    <location>
        <begin position="430"/>
        <end position="527"/>
    </location>
</feature>
<keyword evidence="7 11" id="KW-0472">Membrane</keyword>
<comment type="similarity">
    <text evidence="3">Belongs to the macoilin family.</text>
</comment>
<feature type="region of interest" description="Disordered" evidence="10">
    <location>
        <begin position="307"/>
        <end position="332"/>
    </location>
</feature>
<evidence type="ECO:0000256" key="5">
    <source>
        <dbReference type="ARBA" id="ARBA00022824"/>
    </source>
</evidence>
<feature type="transmembrane region" description="Helical" evidence="11">
    <location>
        <begin position="332"/>
        <end position="355"/>
    </location>
</feature>
<evidence type="ECO:0000256" key="10">
    <source>
        <dbReference type="SAM" id="MobiDB-lite"/>
    </source>
</evidence>
<feature type="coiled-coil region" evidence="9">
    <location>
        <begin position="571"/>
        <end position="598"/>
    </location>
</feature>
<evidence type="ECO:0000313" key="12">
    <source>
        <dbReference type="EMBL" id="KAJ3608753.1"/>
    </source>
</evidence>
<dbReference type="GO" id="GO:0023041">
    <property type="term" value="P:neuronal signal transduction"/>
    <property type="evidence" value="ECO:0007669"/>
    <property type="project" value="InterPro"/>
</dbReference>
<comment type="subcellular location">
    <subcellularLocation>
        <location evidence="1">Nucleus membrane</location>
        <topology evidence="1">Multi-pass membrane protein</topology>
    </subcellularLocation>
    <subcellularLocation>
        <location evidence="2">Rough endoplasmic reticulum membrane</location>
        <topology evidence="2">Multi-pass membrane protein</topology>
    </subcellularLocation>
</comment>
<evidence type="ECO:0000256" key="7">
    <source>
        <dbReference type="ARBA" id="ARBA00023136"/>
    </source>
</evidence>
<feature type="transmembrane region" description="Helical" evidence="11">
    <location>
        <begin position="74"/>
        <end position="104"/>
    </location>
</feature>
<evidence type="ECO:0000256" key="3">
    <source>
        <dbReference type="ARBA" id="ARBA00008298"/>
    </source>
</evidence>
<dbReference type="GO" id="GO:0030867">
    <property type="term" value="C:rough endoplasmic reticulum membrane"/>
    <property type="evidence" value="ECO:0007669"/>
    <property type="project" value="UniProtKB-SubCell"/>
</dbReference>
<feature type="transmembrane region" description="Helical" evidence="11">
    <location>
        <begin position="154"/>
        <end position="174"/>
    </location>
</feature>
<feature type="region of interest" description="Disordered" evidence="10">
    <location>
        <begin position="206"/>
        <end position="275"/>
    </location>
</feature>
<keyword evidence="5" id="KW-0256">Endoplasmic reticulum</keyword>